<feature type="domain" description="SPW repeat-containing integral membrane" evidence="13">
    <location>
        <begin position="421"/>
        <end position="534"/>
    </location>
</feature>
<feature type="domain" description="NAD-dependent epimerase/dehydratase" evidence="12">
    <location>
        <begin position="39"/>
        <end position="273"/>
    </location>
</feature>
<dbReference type="Gene3D" id="1.20.1440.130">
    <property type="entry name" value="VKOR domain"/>
    <property type="match status" value="1"/>
</dbReference>
<dbReference type="InterPro" id="IPR005530">
    <property type="entry name" value="SPW"/>
</dbReference>
<feature type="transmembrane region" description="Helical" evidence="11">
    <location>
        <begin position="683"/>
        <end position="705"/>
    </location>
</feature>
<evidence type="ECO:0000256" key="3">
    <source>
        <dbReference type="ARBA" id="ARBA00022692"/>
    </source>
</evidence>
<dbReference type="SUPFAM" id="SSF51735">
    <property type="entry name" value="NAD(P)-binding Rossmann-fold domains"/>
    <property type="match status" value="1"/>
</dbReference>
<dbReference type="KEGG" id="smx:SM11_pD0035"/>
<dbReference type="PATRIC" id="fig|707241.3.peg.5710"/>
<keyword evidence="4" id="KW-0874">Quinone</keyword>
<feature type="domain" description="Vitamin K epoxide reductase" evidence="14">
    <location>
        <begin position="570"/>
        <end position="705"/>
    </location>
</feature>
<dbReference type="EMBL" id="CP001832">
    <property type="protein sequence ID" value="AEH82868.1"/>
    <property type="molecule type" value="Genomic_DNA"/>
</dbReference>
<dbReference type="AlphaFoldDB" id="F7XHW8"/>
<feature type="transmembrane region" description="Helical" evidence="11">
    <location>
        <begin position="571"/>
        <end position="591"/>
    </location>
</feature>
<dbReference type="InterPro" id="IPR038354">
    <property type="entry name" value="VKOR_sf"/>
</dbReference>
<dbReference type="HOGENOM" id="CLU_332007_0_0_5"/>
<evidence type="ECO:0000259" key="12">
    <source>
        <dbReference type="Pfam" id="PF01370"/>
    </source>
</evidence>
<feature type="transmembrane region" description="Helical" evidence="11">
    <location>
        <begin position="626"/>
        <end position="645"/>
    </location>
</feature>
<feature type="domain" description="SPW repeat-containing integral membrane" evidence="13">
    <location>
        <begin position="766"/>
        <end position="858"/>
    </location>
</feature>
<dbReference type="InterPro" id="IPR036291">
    <property type="entry name" value="NAD(P)-bd_dom_sf"/>
</dbReference>
<keyword evidence="7 11" id="KW-0472">Membrane</keyword>
<evidence type="ECO:0000256" key="7">
    <source>
        <dbReference type="ARBA" id="ARBA00023136"/>
    </source>
</evidence>
<dbReference type="PANTHER" id="PTHR43245">
    <property type="entry name" value="BIFUNCTIONAL POLYMYXIN RESISTANCE PROTEIN ARNA"/>
    <property type="match status" value="1"/>
</dbReference>
<evidence type="ECO:0000256" key="10">
    <source>
        <dbReference type="SAM" id="MobiDB-lite"/>
    </source>
</evidence>
<evidence type="ECO:0000313" key="15">
    <source>
        <dbReference type="EMBL" id="AEH82868.1"/>
    </source>
</evidence>
<evidence type="ECO:0000259" key="14">
    <source>
        <dbReference type="Pfam" id="PF07884"/>
    </source>
</evidence>
<accession>F7XHW8</accession>
<protein>
    <recommendedName>
        <fullName evidence="17">Vitamin K epoxide reductase</fullName>
    </recommendedName>
</protein>
<proteinExistence type="inferred from homology"/>
<comment type="subcellular location">
    <subcellularLocation>
        <location evidence="1">Membrane</location>
        <topology evidence="1">Multi-pass membrane protein</topology>
    </subcellularLocation>
</comment>
<evidence type="ECO:0000256" key="6">
    <source>
        <dbReference type="ARBA" id="ARBA00023002"/>
    </source>
</evidence>
<feature type="transmembrane region" description="Helical" evidence="11">
    <location>
        <begin position="757"/>
        <end position="779"/>
    </location>
</feature>
<keyword evidence="8" id="KW-1015">Disulfide bond</keyword>
<dbReference type="InterPro" id="IPR050177">
    <property type="entry name" value="Lipid_A_modif_metabolic_enz"/>
</dbReference>
<dbReference type="Pfam" id="PF07884">
    <property type="entry name" value="VKOR"/>
    <property type="match status" value="1"/>
</dbReference>
<feature type="transmembrane region" description="Helical" evidence="11">
    <location>
        <begin position="494"/>
        <end position="512"/>
    </location>
</feature>
<dbReference type="GO" id="GO:0016491">
    <property type="term" value="F:oxidoreductase activity"/>
    <property type="evidence" value="ECO:0007669"/>
    <property type="project" value="UniProtKB-KW"/>
</dbReference>
<sequence length="876" mass="95527">MCPSWRGRGRSSFAQPGREPSCRSAVCFGMPKDANQPTVLITGSSGFLGQAIAHRLRDRYRVIGLDLSPPKGESETEETIKLDITSDESVREAIETAGKRSGGRLASVIHLAAYYDTTGKDNPKYGAVNVEGTRRLLEALQGLPTEQFIYASTLLVQAPSPAKGARINEDDPLDPAWAYPKSKAETEAVIAKHRGAIRTATLRLAGVYDEDCRAAFIAQQIARIFERLPTAYLFSGDLDAGQPYLHKDDLVEAFARAVGHRNELPDDCVFLIGEEETLSYGDLQKRIGRLIHGEDWRTLALPKSLAKPGAWMQTEVLDEESEIKPWMIENSDDHYEIDISRARKKLGWEPRHSLAATLPEMIRRLKQDPTTWYAKNKLEPSVVAASDPEIEQAEKRLAEPLERSDAEVEVAVEEHRLRTLWAPLANVALGLWLVSSPATLGLFDPVGVPLPPALGHEIAEPAIRNARLGISEILSGLLVAAFALFGMYRRWSHAQWITAALGVWIMLAPLVFWTTSAAAYAVDTLAGMLIVAFAVMIPPTPGIRLRALAADDDRPLGWSYSPSSFTQRMPIVALAFVGLFVSRYLAAYQMGHVDGLWDPFFGPGEAPVRNGSEAVVTSWVSKGFPIADAGLGAFAYALDLLAGAIGDSRRWRTMPWMVLLFGLLIVPLGAVSVSFIIIQPPLIGALCTLCIIQAAVTVVLIPYSIDEVLATIQYLWRVRKAGEPFWRTFWMGGPAISEDQTPAPDLNRPASELLKEFIVGGVNFPWTLVASALLGAVLMTTPMVFGSVPPLYHSDHILGCVVILVAVTAMAEVVRPVRFLNVLLGAWVAASPFLLAGGSTVATFANLAIGLALIALSLPRGTRSEEHYGGWDRAIV</sequence>
<dbReference type="Pfam" id="PF03779">
    <property type="entry name" value="SPW"/>
    <property type="match status" value="2"/>
</dbReference>
<keyword evidence="9" id="KW-0676">Redox-active center</keyword>
<feature type="transmembrane region" description="Helical" evidence="11">
    <location>
        <begin position="818"/>
        <end position="835"/>
    </location>
</feature>
<evidence type="ECO:0000256" key="1">
    <source>
        <dbReference type="ARBA" id="ARBA00004141"/>
    </source>
</evidence>
<keyword evidence="15" id="KW-0614">Plasmid</keyword>
<feature type="region of interest" description="Disordered" evidence="10">
    <location>
        <begin position="1"/>
        <end position="21"/>
    </location>
</feature>
<reference evidence="15 16" key="1">
    <citation type="journal article" date="2011" name="J. Biotechnol.">
        <title>The complete genome sequence of the dominant Sinorhizobium meliloti field isolate SM11 extends the S. meliloti pan-genome.</title>
        <authorList>
            <person name="Schneiker-Bekel S."/>
            <person name="Wibberg D."/>
            <person name="Bekel T."/>
            <person name="Blom J."/>
            <person name="Linke B."/>
            <person name="Neuweger H."/>
            <person name="Stiens M."/>
            <person name="Vorholter F.J."/>
            <person name="Weidner S."/>
            <person name="Goesmann A."/>
            <person name="Puhler A."/>
            <person name="Schluter A."/>
        </authorList>
    </citation>
    <scope>NUCLEOTIDE SEQUENCE [LARGE SCALE GENOMIC DNA]</scope>
    <source>
        <strain evidence="15 16">SM11</strain>
        <plasmid evidence="16">pSmeSM11d</plasmid>
    </source>
</reference>
<organism evidence="15 16">
    <name type="scientific">Sinorhizobium meliloti (strain SM11)</name>
    <dbReference type="NCBI Taxonomy" id="707241"/>
    <lineage>
        <taxon>Bacteria</taxon>
        <taxon>Pseudomonadati</taxon>
        <taxon>Pseudomonadota</taxon>
        <taxon>Alphaproteobacteria</taxon>
        <taxon>Hyphomicrobiales</taxon>
        <taxon>Rhizobiaceae</taxon>
        <taxon>Sinorhizobium/Ensifer group</taxon>
        <taxon>Sinorhizobium</taxon>
    </lineage>
</organism>
<dbReference type="InterPro" id="IPR012932">
    <property type="entry name" value="VKOR"/>
</dbReference>
<evidence type="ECO:0000256" key="2">
    <source>
        <dbReference type="ARBA" id="ARBA00006214"/>
    </source>
</evidence>
<gene>
    <name evidence="15" type="ordered locus">SM11_pD0035</name>
</gene>
<evidence type="ECO:0000256" key="5">
    <source>
        <dbReference type="ARBA" id="ARBA00022989"/>
    </source>
</evidence>
<dbReference type="CDD" id="cd12919">
    <property type="entry name" value="VKOR_2"/>
    <property type="match status" value="1"/>
</dbReference>
<comment type="similarity">
    <text evidence="2">Belongs to the VKOR family.</text>
</comment>
<evidence type="ECO:0000256" key="11">
    <source>
        <dbReference type="SAM" id="Phobius"/>
    </source>
</evidence>
<dbReference type="Gene3D" id="3.40.50.720">
    <property type="entry name" value="NAD(P)-binding Rossmann-like Domain"/>
    <property type="match status" value="1"/>
</dbReference>
<evidence type="ECO:0000256" key="8">
    <source>
        <dbReference type="ARBA" id="ARBA00023157"/>
    </source>
</evidence>
<dbReference type="Proteomes" id="UP000009045">
    <property type="component" value="Plasmid pSmeSM11d"/>
</dbReference>
<evidence type="ECO:0000256" key="4">
    <source>
        <dbReference type="ARBA" id="ARBA00022719"/>
    </source>
</evidence>
<dbReference type="Pfam" id="PF01370">
    <property type="entry name" value="Epimerase"/>
    <property type="match status" value="1"/>
</dbReference>
<evidence type="ECO:0008006" key="17">
    <source>
        <dbReference type="Google" id="ProtNLM"/>
    </source>
</evidence>
<feature type="transmembrane region" description="Helical" evidence="11">
    <location>
        <begin position="657"/>
        <end position="677"/>
    </location>
</feature>
<evidence type="ECO:0000259" key="13">
    <source>
        <dbReference type="Pfam" id="PF03779"/>
    </source>
</evidence>
<dbReference type="InterPro" id="IPR001509">
    <property type="entry name" value="Epimerase_deHydtase"/>
</dbReference>
<name>F7XHW8_SINMM</name>
<feature type="transmembrane region" description="Helical" evidence="11">
    <location>
        <begin position="518"/>
        <end position="537"/>
    </location>
</feature>
<feature type="transmembrane region" description="Helical" evidence="11">
    <location>
        <begin position="468"/>
        <end position="487"/>
    </location>
</feature>
<evidence type="ECO:0000313" key="16">
    <source>
        <dbReference type="Proteomes" id="UP000009045"/>
    </source>
</evidence>
<keyword evidence="3 11" id="KW-0812">Transmembrane</keyword>
<geneLocation type="plasmid" evidence="15 16">
    <name>pSmeSM11d</name>
</geneLocation>
<keyword evidence="6" id="KW-0560">Oxidoreductase</keyword>
<dbReference type="GO" id="GO:0016020">
    <property type="term" value="C:membrane"/>
    <property type="evidence" value="ECO:0007669"/>
    <property type="project" value="UniProtKB-SubCell"/>
</dbReference>
<dbReference type="GO" id="GO:0048038">
    <property type="term" value="F:quinone binding"/>
    <property type="evidence" value="ECO:0007669"/>
    <property type="project" value="UniProtKB-KW"/>
</dbReference>
<keyword evidence="5 11" id="KW-1133">Transmembrane helix</keyword>
<feature type="transmembrane region" description="Helical" evidence="11">
    <location>
        <begin position="791"/>
        <end position="811"/>
    </location>
</feature>
<evidence type="ECO:0000256" key="9">
    <source>
        <dbReference type="ARBA" id="ARBA00023284"/>
    </source>
</evidence>